<feature type="non-terminal residue" evidence="1">
    <location>
        <position position="1"/>
    </location>
</feature>
<proteinExistence type="predicted"/>
<accession>A0A371GB66</accession>
<dbReference type="Proteomes" id="UP000257109">
    <property type="component" value="Unassembled WGS sequence"/>
</dbReference>
<comment type="caution">
    <text evidence="1">The sequence shown here is derived from an EMBL/GenBank/DDBJ whole genome shotgun (WGS) entry which is preliminary data.</text>
</comment>
<reference evidence="1" key="1">
    <citation type="submission" date="2018-05" db="EMBL/GenBank/DDBJ databases">
        <title>Draft genome of Mucuna pruriens seed.</title>
        <authorList>
            <person name="Nnadi N.E."/>
            <person name="Vos R."/>
            <person name="Hasami M.H."/>
            <person name="Devisetty U.K."/>
            <person name="Aguiy J.C."/>
        </authorList>
    </citation>
    <scope>NUCLEOTIDE SEQUENCE [LARGE SCALE GENOMIC DNA]</scope>
    <source>
        <strain evidence="1">JCA_2017</strain>
    </source>
</reference>
<dbReference type="OrthoDB" id="999762at2759"/>
<sequence length="207" mass="23154">MSIGKDLTSCVPHVHIIRSVSLTMMDRSMIDVASRGALMEKTPAAARHLISNMASNTQYGAAQPRMVNDIGIVDNLRLENQLTELTSLVRQLVVVEHQPSIVARSASSRKLAIFRGPDEAASNKKFEVPTNYELQQHAILAKYEHHHPRPQDGNRIASQYCEPFIVGRIYQLALTNNSESKRECECHHSEKWKRIATANTAITAKTD</sequence>
<protein>
    <submittedName>
        <fullName evidence="1">Uncharacterized protein</fullName>
    </submittedName>
</protein>
<name>A0A371GB66_MUCPR</name>
<dbReference type="EMBL" id="QJKJ01006141">
    <property type="protein sequence ID" value="RDX87746.1"/>
    <property type="molecule type" value="Genomic_DNA"/>
</dbReference>
<evidence type="ECO:0000313" key="2">
    <source>
        <dbReference type="Proteomes" id="UP000257109"/>
    </source>
</evidence>
<evidence type="ECO:0000313" key="1">
    <source>
        <dbReference type="EMBL" id="RDX87746.1"/>
    </source>
</evidence>
<keyword evidence="2" id="KW-1185">Reference proteome</keyword>
<gene>
    <name evidence="1" type="ORF">CR513_30743</name>
</gene>
<dbReference type="AlphaFoldDB" id="A0A371GB66"/>
<organism evidence="1 2">
    <name type="scientific">Mucuna pruriens</name>
    <name type="common">Velvet bean</name>
    <name type="synonym">Dolichos pruriens</name>
    <dbReference type="NCBI Taxonomy" id="157652"/>
    <lineage>
        <taxon>Eukaryota</taxon>
        <taxon>Viridiplantae</taxon>
        <taxon>Streptophyta</taxon>
        <taxon>Embryophyta</taxon>
        <taxon>Tracheophyta</taxon>
        <taxon>Spermatophyta</taxon>
        <taxon>Magnoliopsida</taxon>
        <taxon>eudicotyledons</taxon>
        <taxon>Gunneridae</taxon>
        <taxon>Pentapetalae</taxon>
        <taxon>rosids</taxon>
        <taxon>fabids</taxon>
        <taxon>Fabales</taxon>
        <taxon>Fabaceae</taxon>
        <taxon>Papilionoideae</taxon>
        <taxon>50 kb inversion clade</taxon>
        <taxon>NPAAA clade</taxon>
        <taxon>indigoferoid/millettioid clade</taxon>
        <taxon>Phaseoleae</taxon>
        <taxon>Mucuna</taxon>
    </lineage>
</organism>